<evidence type="ECO:0000313" key="2">
    <source>
        <dbReference type="Proteomes" id="UP000000907"/>
    </source>
</evidence>
<dbReference type="Pfam" id="PF23807">
    <property type="entry name" value="RHH_10"/>
    <property type="match status" value="1"/>
</dbReference>
<protein>
    <recommendedName>
        <fullName evidence="3">Ribbon-helix-helix DNA binding domain protein</fullName>
    </recommendedName>
</protein>
<dbReference type="KEGG" id="vg:4157723"/>
<reference evidence="2" key="1">
    <citation type="journal article" date="2006" name="PLoS Genet.">
        <title>Exploring the Mycobacteriophage Metaproteome: Phage Genomics as an Educational Platform.</title>
        <authorList>
            <person name="Hatfull G.F."/>
            <person name="Pedulla M.L."/>
            <person name="Jacobs-Sera D."/>
            <person name="Cichon P.M."/>
            <person name="Foley A."/>
            <person name="Ford M.E."/>
            <person name="Gonda R.M."/>
            <person name="Houtz J.M."/>
            <person name="Hryckowian A.J."/>
            <person name="Kelchner V.A."/>
            <person name="Namburi S."/>
            <person name="Pajcini K.V."/>
            <person name="Popovich M.G."/>
            <person name="Schleicher D.T."/>
            <person name="Simanek B.Z."/>
            <person name="Smith A.L."/>
            <person name="Zdanowicz G.M."/>
            <person name="Kumar V."/>
            <person name="Peebles C.L."/>
            <person name="Jacobs W.R.Jr."/>
            <person name="Lawrence J.G."/>
            <person name="Hendrix R.W."/>
        </authorList>
    </citation>
    <scope>NUCLEOTIDE SEQUENCE [LARGE SCALE GENOMIC DNA]</scope>
</reference>
<dbReference type="GO" id="GO:0006355">
    <property type="term" value="P:regulation of DNA-templated transcription"/>
    <property type="evidence" value="ECO:0007669"/>
    <property type="project" value="InterPro"/>
</dbReference>
<dbReference type="EMBL" id="DQ398049">
    <property type="protein sequence ID" value="ABD58568.1"/>
    <property type="molecule type" value="Genomic_DNA"/>
</dbReference>
<evidence type="ECO:0008006" key="3">
    <source>
        <dbReference type="Google" id="ProtNLM"/>
    </source>
</evidence>
<accession>Q19YT4</accession>
<keyword evidence="2" id="KW-1185">Reference proteome</keyword>
<dbReference type="SUPFAM" id="SSF47598">
    <property type="entry name" value="Ribbon-helix-helix"/>
    <property type="match status" value="1"/>
</dbReference>
<evidence type="ECO:0000313" key="1">
    <source>
        <dbReference type="EMBL" id="ABD58568.1"/>
    </source>
</evidence>
<proteinExistence type="predicted"/>
<dbReference type="RefSeq" id="YP_655348.1">
    <property type="nucleotide sequence ID" value="NC_008199.1"/>
</dbReference>
<reference evidence="1 2" key="2">
    <citation type="journal article" date="2006" name="PLoS Genet.">
        <title>Exploring the mycobacteriophage metaproteome: phage genomics as an educational platform.</title>
        <authorList>
            <person name="Hatfull G.F."/>
            <person name="Pedulla M.L."/>
            <person name="Jacobs-Sera D."/>
            <person name="Cichon P.M."/>
            <person name="Foley A."/>
            <person name="Ford M.E."/>
            <person name="Gonda R.M."/>
            <person name="Houtz J.M."/>
            <person name="Hryckowian A.J."/>
            <person name="Kelchner V.A."/>
            <person name="Namburi S."/>
            <person name="Pajcini K.V."/>
            <person name="Popovich M.G."/>
            <person name="Schleicher D.T."/>
            <person name="Simanek B.Z."/>
            <person name="Smith A.L."/>
            <person name="Zdanowicz G.M."/>
            <person name="Kumar V."/>
            <person name="Peebles C.L."/>
            <person name="Jacobs W.R.Jr."/>
            <person name="Lawrence J.G."/>
            <person name="Hendrix R.W."/>
        </authorList>
    </citation>
    <scope>NUCLEOTIDE SEQUENCE [LARGE SCALE GENOMIC DNA]</scope>
</reference>
<sequence length="72" mass="8226">MISMAPKKTPAREAPVFLRLSPTQRTRFKVACAEDGLSYADMVIELLDLRDDRNRRRRAAMAHPLDTRRNAG</sequence>
<name>Q19YT4_9CAUD</name>
<gene>
    <name evidence="1" type="primary">71</name>
    <name evidence="1" type="ORF">PBI_PIPEFISH_71</name>
</gene>
<organism evidence="1 2">
    <name type="scientific">Mycobacterium phage Pipefish</name>
    <dbReference type="NCBI Taxonomy" id="373413"/>
    <lineage>
        <taxon>Viruses</taxon>
        <taxon>Duplodnaviria</taxon>
        <taxon>Heunggongvirae</taxon>
        <taxon>Uroviricota</taxon>
        <taxon>Caudoviricetes</taxon>
        <taxon>Bclasvirinae</taxon>
        <taxon>Pipefishvirus</taxon>
        <taxon>Pipefishvirus pipefish</taxon>
    </lineage>
</organism>
<dbReference type="Proteomes" id="UP000000907">
    <property type="component" value="Segment"/>
</dbReference>
<dbReference type="InterPro" id="IPR056972">
    <property type="entry name" value="RHH_dom-containing"/>
</dbReference>
<dbReference type="InterPro" id="IPR010985">
    <property type="entry name" value="Ribbon_hlx_hlx"/>
</dbReference>